<accession>A0A075ECM6</accession>
<sequence>MPQMAPSLWIFTTTFVFFLFLSYSCLNYYSCLSDNLDKGKYFPCTSVEVLAKNLSSELHSLLVK</sequence>
<name>A0A075ECM6_9NEOP</name>
<evidence type="ECO:0000313" key="1">
    <source>
        <dbReference type="EMBL" id="AID54835.1"/>
    </source>
</evidence>
<dbReference type="AlphaFoldDB" id="A0A075ECM6"/>
<reference evidence="1" key="1">
    <citation type="journal article" date="2014" name="BMC Genomics">
        <title>Fragmented mitochondrial genomes are present in both major clades of the blood-sucking lice (suborder Anoplura): evidence from two Hoplopleura rodent lice (family Hoplopleuridae).</title>
        <authorList>
            <person name="Dong W.G."/>
            <person name="Song S."/>
            <person name="Guo X.G."/>
            <person name="Jin D.C."/>
            <person name="Yang Q."/>
            <person name="Barker S.C."/>
            <person name="Shao R."/>
        </authorList>
    </citation>
    <scope>NUCLEOTIDE SEQUENCE</scope>
    <source>
        <strain evidence="1">Sample #344</strain>
    </source>
</reference>
<keyword evidence="1" id="KW-0496">Mitochondrion</keyword>
<organism evidence="1">
    <name type="scientific">Hoplopleura kitti</name>
    <dbReference type="NCBI Taxonomy" id="1511644"/>
    <lineage>
        <taxon>Eukaryota</taxon>
        <taxon>Metazoa</taxon>
        <taxon>Ecdysozoa</taxon>
        <taxon>Arthropoda</taxon>
        <taxon>Hexapoda</taxon>
        <taxon>Insecta</taxon>
        <taxon>Pterygota</taxon>
        <taxon>Neoptera</taxon>
        <taxon>Paraneoptera</taxon>
        <taxon>Psocodea</taxon>
        <taxon>Troctomorpha</taxon>
        <taxon>Phthiraptera</taxon>
        <taxon>Anoplura</taxon>
        <taxon>Hoplopleuridae</taxon>
        <taxon>Hoplopleura</taxon>
    </lineage>
</organism>
<protein>
    <submittedName>
        <fullName evidence="1">ATP synthase subunit 8</fullName>
    </submittedName>
</protein>
<gene>
    <name evidence="1" type="primary">atp8</name>
</gene>
<proteinExistence type="predicted"/>
<geneLocation type="mitochondrion" evidence="1"/>
<reference evidence="1" key="2">
    <citation type="submission" date="2014-03" db="EMBL/GenBank/DDBJ databases">
        <authorList>
            <person name="Dong W.-G."/>
            <person name="Song S."/>
            <person name="Guo X.-G."/>
            <person name="Jin D.-C."/>
            <person name="Yang Q."/>
            <person name="Barker S.C."/>
            <person name="Shao R."/>
        </authorList>
    </citation>
    <scope>NUCLEOTIDE SEQUENCE</scope>
    <source>
        <strain evidence="1">Sample #344</strain>
    </source>
</reference>
<dbReference type="EMBL" id="KJ648939">
    <property type="protein sequence ID" value="AID54835.1"/>
    <property type="molecule type" value="Genomic_DNA"/>
</dbReference>